<keyword evidence="8" id="KW-0325">Glycoprotein</keyword>
<dbReference type="Gene3D" id="2.60.40.10">
    <property type="entry name" value="Immunoglobulins"/>
    <property type="match status" value="1"/>
</dbReference>
<keyword evidence="5" id="KW-0904">Protein phosphatase</keyword>
<keyword evidence="2 9" id="KW-0812">Transmembrane</keyword>
<reference evidence="12" key="2">
    <citation type="submission" date="2025-09" db="UniProtKB">
        <authorList>
            <consortium name="Ensembl"/>
        </authorList>
    </citation>
    <scope>IDENTIFICATION</scope>
</reference>
<evidence type="ECO:0000256" key="7">
    <source>
        <dbReference type="ARBA" id="ARBA00023136"/>
    </source>
</evidence>
<evidence type="ECO:0008006" key="14">
    <source>
        <dbReference type="Google" id="ProtNLM"/>
    </source>
</evidence>
<keyword evidence="6 9" id="KW-1133">Transmembrane helix</keyword>
<keyword evidence="7 9" id="KW-0472">Membrane</keyword>
<feature type="domain" description="Tyrosine specific protein phosphatases" evidence="11">
    <location>
        <begin position="490"/>
        <end position="563"/>
    </location>
</feature>
<evidence type="ECO:0000313" key="12">
    <source>
        <dbReference type="Ensembl" id="ENSGMOP00000042135.1"/>
    </source>
</evidence>
<name>A0A8C5B9B7_GADMO</name>
<dbReference type="PANTHER" id="PTHR46957:SF10">
    <property type="entry name" value="PROTEIN TYROSINE PHOSPHATASE, RECEPTOR TYPE, H"/>
    <property type="match status" value="1"/>
</dbReference>
<dbReference type="PRINTS" id="PR00700">
    <property type="entry name" value="PRTYPHPHTASE"/>
</dbReference>
<dbReference type="InterPro" id="IPR050713">
    <property type="entry name" value="RTP_Phos/Ushers"/>
</dbReference>
<dbReference type="PROSITE" id="PS50055">
    <property type="entry name" value="TYR_PHOSPHATASE_PTP"/>
    <property type="match status" value="1"/>
</dbReference>
<evidence type="ECO:0000256" key="1">
    <source>
        <dbReference type="ARBA" id="ARBA00004167"/>
    </source>
</evidence>
<evidence type="ECO:0000256" key="3">
    <source>
        <dbReference type="ARBA" id="ARBA00022729"/>
    </source>
</evidence>
<protein>
    <recommendedName>
        <fullName evidence="14">Protein-tyrosine-phosphatase</fullName>
    </recommendedName>
</protein>
<feature type="transmembrane region" description="Helical" evidence="9">
    <location>
        <begin position="245"/>
        <end position="267"/>
    </location>
</feature>
<dbReference type="Proteomes" id="UP000694546">
    <property type="component" value="Chromosome 18"/>
</dbReference>
<dbReference type="InterPro" id="IPR013783">
    <property type="entry name" value="Ig-like_fold"/>
</dbReference>
<accession>A0A8C5B9B7</accession>
<evidence type="ECO:0000313" key="13">
    <source>
        <dbReference type="Proteomes" id="UP000694546"/>
    </source>
</evidence>
<dbReference type="GO" id="GO:0043235">
    <property type="term" value="C:receptor complex"/>
    <property type="evidence" value="ECO:0007669"/>
    <property type="project" value="TreeGrafter"/>
</dbReference>
<reference evidence="12" key="1">
    <citation type="submission" date="2025-08" db="UniProtKB">
        <authorList>
            <consortium name="Ensembl"/>
        </authorList>
    </citation>
    <scope>IDENTIFICATION</scope>
</reference>
<evidence type="ECO:0000256" key="6">
    <source>
        <dbReference type="ARBA" id="ARBA00022989"/>
    </source>
</evidence>
<dbReference type="InterPro" id="IPR016130">
    <property type="entry name" value="Tyr_Pase_AS"/>
</dbReference>
<dbReference type="AlphaFoldDB" id="A0A8C5B9B7"/>
<feature type="domain" description="Tyrosine-protein phosphatase" evidence="10">
    <location>
        <begin position="313"/>
        <end position="572"/>
    </location>
</feature>
<dbReference type="GO" id="GO:0004725">
    <property type="term" value="F:protein tyrosine phosphatase activity"/>
    <property type="evidence" value="ECO:0007669"/>
    <property type="project" value="UniProtKB-EC"/>
</dbReference>
<dbReference type="InterPro" id="IPR000242">
    <property type="entry name" value="PTP_cat"/>
</dbReference>
<dbReference type="SMART" id="SM00404">
    <property type="entry name" value="PTPc_motif"/>
    <property type="match status" value="1"/>
</dbReference>
<evidence type="ECO:0000259" key="10">
    <source>
        <dbReference type="PROSITE" id="PS50055"/>
    </source>
</evidence>
<evidence type="ECO:0000259" key="11">
    <source>
        <dbReference type="PROSITE" id="PS50056"/>
    </source>
</evidence>
<keyword evidence="4" id="KW-0378">Hydrolase</keyword>
<evidence type="ECO:0000256" key="9">
    <source>
        <dbReference type="SAM" id="Phobius"/>
    </source>
</evidence>
<evidence type="ECO:0000256" key="2">
    <source>
        <dbReference type="ARBA" id="ARBA00022692"/>
    </source>
</evidence>
<evidence type="ECO:0000256" key="5">
    <source>
        <dbReference type="ARBA" id="ARBA00022912"/>
    </source>
</evidence>
<dbReference type="InterPro" id="IPR029021">
    <property type="entry name" value="Prot-tyrosine_phosphatase-like"/>
</dbReference>
<dbReference type="InterPro" id="IPR036116">
    <property type="entry name" value="FN3_sf"/>
</dbReference>
<dbReference type="SUPFAM" id="SSF52799">
    <property type="entry name" value="(Phosphotyrosine protein) phosphatases II"/>
    <property type="match status" value="1"/>
</dbReference>
<dbReference type="Pfam" id="PF00102">
    <property type="entry name" value="Y_phosphatase"/>
    <property type="match status" value="1"/>
</dbReference>
<dbReference type="PROSITE" id="PS00383">
    <property type="entry name" value="TYR_PHOSPHATASE_1"/>
    <property type="match status" value="1"/>
</dbReference>
<dbReference type="SMART" id="SM00194">
    <property type="entry name" value="PTPc"/>
    <property type="match status" value="1"/>
</dbReference>
<dbReference type="PANTHER" id="PTHR46957">
    <property type="entry name" value="CYTOKINE RECEPTOR"/>
    <property type="match status" value="1"/>
</dbReference>
<dbReference type="PROSITE" id="PS50056">
    <property type="entry name" value="TYR_PHOSPHATASE_2"/>
    <property type="match status" value="1"/>
</dbReference>
<dbReference type="GO" id="GO:0016020">
    <property type="term" value="C:membrane"/>
    <property type="evidence" value="ECO:0007669"/>
    <property type="project" value="UniProtKB-SubCell"/>
</dbReference>
<dbReference type="CDD" id="cd00063">
    <property type="entry name" value="FN3"/>
    <property type="match status" value="1"/>
</dbReference>
<dbReference type="InterPro" id="IPR000387">
    <property type="entry name" value="Tyr_Pase_dom"/>
</dbReference>
<comment type="subcellular location">
    <subcellularLocation>
        <location evidence="1">Membrane</location>
        <topology evidence="1">Single-pass membrane protein</topology>
    </subcellularLocation>
</comment>
<dbReference type="SUPFAM" id="SSF49265">
    <property type="entry name" value="Fibronectin type III"/>
    <property type="match status" value="1"/>
</dbReference>
<keyword evidence="3" id="KW-0732">Signal</keyword>
<sequence length="605" mass="67021">MVTVRPSLREVELSWSRKAKSSYVLLFGNQTISPEATEALWVSNTVTVTVVLLQEGTRYDYSIIATYGGVNSSTYKNYAVTTINCSAVEWGVTDSTIKASIVGAFNHVSASNGTGTHSATLDPANTVLLTGLYPGATYTLIVKYETFEQCQHNLTLPPPDISARCVCGGAGTIVVHWAPPAGVWSGVEVTVVGRETVTHPDRGGLSASLSGLQPARTYQVTACLLSGPRRSAVQTLDCRTDATGVIAGSVSSALLVLLLVALGVLFWKRRRPKPIRRPDFLGWSSPSDTYKPIQADLFEDHVQKMSRDDNRGFSEEYENFIPVGTENPCKAATFPDNKVKNRFTNVLPYDWCRVKLSPQIEQENSDYINASYLPGYSGSKEYIAAQGPLAGTLDDFWRMVWEQGVRAIAMVTNCIEGDRPKCEQYWPLDYTPCLYGDLLVTSASEQTQPHWTIRSFTVKNRATSEQRSVQHFHFRAWPDHGVPEGTWPLLQFRELLRHHIEQEGDGSPTLVHCSAGVGRTGTLVALDVLLQQLETEAVVDVATFVHKMRLSRPLMVQTESQYVFLHHCLLEAMQGREAEDEHTYQNLTYTNATALQQLPHKISSV</sequence>
<dbReference type="GeneTree" id="ENSGT00940000165368"/>
<dbReference type="InterPro" id="IPR003595">
    <property type="entry name" value="Tyr_Pase_cat"/>
</dbReference>
<dbReference type="InterPro" id="IPR003961">
    <property type="entry name" value="FN3_dom"/>
</dbReference>
<dbReference type="Ensembl" id="ENSGMOT00000027789.1">
    <property type="protein sequence ID" value="ENSGMOP00000042135.1"/>
    <property type="gene ID" value="ENSGMOG00000033385.1"/>
</dbReference>
<dbReference type="Gene3D" id="3.90.190.10">
    <property type="entry name" value="Protein tyrosine phosphatase superfamily"/>
    <property type="match status" value="1"/>
</dbReference>
<proteinExistence type="predicted"/>
<organism evidence="12 13">
    <name type="scientific">Gadus morhua</name>
    <name type="common">Atlantic cod</name>
    <dbReference type="NCBI Taxonomy" id="8049"/>
    <lineage>
        <taxon>Eukaryota</taxon>
        <taxon>Metazoa</taxon>
        <taxon>Chordata</taxon>
        <taxon>Craniata</taxon>
        <taxon>Vertebrata</taxon>
        <taxon>Euteleostomi</taxon>
        <taxon>Actinopterygii</taxon>
        <taxon>Neopterygii</taxon>
        <taxon>Teleostei</taxon>
        <taxon>Neoteleostei</taxon>
        <taxon>Acanthomorphata</taxon>
        <taxon>Zeiogadaria</taxon>
        <taxon>Gadariae</taxon>
        <taxon>Gadiformes</taxon>
        <taxon>Gadoidei</taxon>
        <taxon>Gadidae</taxon>
        <taxon>Gadus</taxon>
    </lineage>
</organism>
<evidence type="ECO:0000256" key="4">
    <source>
        <dbReference type="ARBA" id="ARBA00022801"/>
    </source>
</evidence>
<evidence type="ECO:0000256" key="8">
    <source>
        <dbReference type="ARBA" id="ARBA00023180"/>
    </source>
</evidence>
<keyword evidence="13" id="KW-1185">Reference proteome</keyword>